<reference evidence="1 2" key="1">
    <citation type="submission" date="2012-10" db="EMBL/GenBank/DDBJ databases">
        <title>Genome sequence of Vibrio Cholerae HENC-02.</title>
        <authorList>
            <person name="Eppinger M."/>
            <person name="Hasan N.A."/>
            <person name="Sengamalay N."/>
            <person name="Hine E."/>
            <person name="Su Q."/>
            <person name="Daugherty S.C."/>
            <person name="Young S."/>
            <person name="Sadzewicz L."/>
            <person name="Tallon L."/>
            <person name="Cebula T.A."/>
            <person name="Ravel J."/>
            <person name="Colwell R.R."/>
        </authorList>
    </citation>
    <scope>NUCLEOTIDE SEQUENCE [LARGE SCALE GENOMIC DNA]</scope>
    <source>
        <strain evidence="1 2">HENC-02</strain>
    </source>
</reference>
<comment type="caution">
    <text evidence="1">The sequence shown here is derived from an EMBL/GenBank/DDBJ whole genome shotgun (WGS) entry which is preliminary data.</text>
</comment>
<name>A0A454D4M3_VIBHA</name>
<protein>
    <submittedName>
        <fullName evidence="1">Polysaccharide biosynthesis family protein</fullName>
    </submittedName>
</protein>
<feature type="non-terminal residue" evidence="1">
    <location>
        <position position="1"/>
    </location>
</feature>
<evidence type="ECO:0000313" key="1">
    <source>
        <dbReference type="EMBL" id="EKM33633.1"/>
    </source>
</evidence>
<dbReference type="EMBL" id="AJSR01000184">
    <property type="protein sequence ID" value="EKM33633.1"/>
    <property type="molecule type" value="Genomic_DNA"/>
</dbReference>
<dbReference type="Proteomes" id="UP000008367">
    <property type="component" value="Unassembled WGS sequence"/>
</dbReference>
<sequence>PSYLVLQRQYMVILHLCLSLKTSQLAQLTLTAVVS</sequence>
<dbReference type="AlphaFoldDB" id="A0A454D4M3"/>
<organism evidence="1 2">
    <name type="scientific">Vibrio harveyi</name>
    <name type="common">Beneckea harveyi</name>
    <dbReference type="NCBI Taxonomy" id="669"/>
    <lineage>
        <taxon>Bacteria</taxon>
        <taxon>Pseudomonadati</taxon>
        <taxon>Pseudomonadota</taxon>
        <taxon>Gammaproteobacteria</taxon>
        <taxon>Vibrionales</taxon>
        <taxon>Vibrionaceae</taxon>
        <taxon>Vibrio</taxon>
    </lineage>
</organism>
<accession>A0A454D4M3</accession>
<gene>
    <name evidence="1" type="ORF">VCHENC02_0940B</name>
</gene>
<proteinExistence type="predicted"/>
<evidence type="ECO:0000313" key="2">
    <source>
        <dbReference type="Proteomes" id="UP000008367"/>
    </source>
</evidence>